<keyword evidence="2" id="KW-1185">Reference proteome</keyword>
<name>A0ACB9Z186_9PEZI</name>
<dbReference type="Proteomes" id="UP001497700">
    <property type="component" value="Unassembled WGS sequence"/>
</dbReference>
<dbReference type="EMBL" id="MU393479">
    <property type="protein sequence ID" value="KAI4864945.1"/>
    <property type="molecule type" value="Genomic_DNA"/>
</dbReference>
<accession>A0ACB9Z186</accession>
<sequence length="436" mass="46421">MINNEISSSATTPTDPKWPDSTGPSKGNMLGKRHADDGPRSDEKDPFDIRPKKPKRAASKKDADDSGVLTGICDRVKPYDEHGKHEERPSDSSIFGLRPQPVPAYTPPELPRTKPTLFSPDNLPPIPVDSKPTLKPVAKSSKPVPQQAPTREAPKGEKPTARRPIPAPIRTPSPESCSSDEAPPPSPAKSTRLRTRVFHTDDDGTTTTTTSTSDHEGEGEEYNGQEMTRSEATCSGSEDGIGGTSAAAAAGADTGAQILALLTAVEARVDRVAAAVLDQQMVNVAQVDKVMRMMGDTAGIVTRGFQTAGERIGKLERQVAEQSGTGGGGGIGVGVGGGDGDGEDGSDGSWLTAEYVEGLGGELEDLGEELEEIKDRLKGEWAAARKRVGKIDSKLRTQEKDIEKLRQRVSRAEYDIACHTAEISNVQHSLYRTLGS</sequence>
<gene>
    <name evidence="1" type="ORF">F4820DRAFT_448559</name>
</gene>
<evidence type="ECO:0000313" key="2">
    <source>
        <dbReference type="Proteomes" id="UP001497700"/>
    </source>
</evidence>
<comment type="caution">
    <text evidence="1">The sequence shown here is derived from an EMBL/GenBank/DDBJ whole genome shotgun (WGS) entry which is preliminary data.</text>
</comment>
<protein>
    <submittedName>
        <fullName evidence="1">Uncharacterized protein</fullName>
    </submittedName>
</protein>
<evidence type="ECO:0000313" key="1">
    <source>
        <dbReference type="EMBL" id="KAI4864945.1"/>
    </source>
</evidence>
<reference evidence="1 2" key="1">
    <citation type="journal article" date="2022" name="New Phytol.">
        <title>Ecological generalism drives hyperdiversity of secondary metabolite gene clusters in xylarialean endophytes.</title>
        <authorList>
            <person name="Franco M.E.E."/>
            <person name="Wisecaver J.H."/>
            <person name="Arnold A.E."/>
            <person name="Ju Y.M."/>
            <person name="Slot J.C."/>
            <person name="Ahrendt S."/>
            <person name="Moore L.P."/>
            <person name="Eastman K.E."/>
            <person name="Scott K."/>
            <person name="Konkel Z."/>
            <person name="Mondo S.J."/>
            <person name="Kuo A."/>
            <person name="Hayes R.D."/>
            <person name="Haridas S."/>
            <person name="Andreopoulos B."/>
            <person name="Riley R."/>
            <person name="LaButti K."/>
            <person name="Pangilinan J."/>
            <person name="Lipzen A."/>
            <person name="Amirebrahimi M."/>
            <person name="Yan J."/>
            <person name="Adam C."/>
            <person name="Keymanesh K."/>
            <person name="Ng V."/>
            <person name="Louie K."/>
            <person name="Northen T."/>
            <person name="Drula E."/>
            <person name="Henrissat B."/>
            <person name="Hsieh H.M."/>
            <person name="Youens-Clark K."/>
            <person name="Lutzoni F."/>
            <person name="Miadlikowska J."/>
            <person name="Eastwood D.C."/>
            <person name="Hamelin R.C."/>
            <person name="Grigoriev I.V."/>
            <person name="U'Ren J.M."/>
        </authorList>
    </citation>
    <scope>NUCLEOTIDE SEQUENCE [LARGE SCALE GENOMIC DNA]</scope>
    <source>
        <strain evidence="1 2">CBS 119005</strain>
    </source>
</reference>
<organism evidence="1 2">
    <name type="scientific">Hypoxylon rubiginosum</name>
    <dbReference type="NCBI Taxonomy" id="110542"/>
    <lineage>
        <taxon>Eukaryota</taxon>
        <taxon>Fungi</taxon>
        <taxon>Dikarya</taxon>
        <taxon>Ascomycota</taxon>
        <taxon>Pezizomycotina</taxon>
        <taxon>Sordariomycetes</taxon>
        <taxon>Xylariomycetidae</taxon>
        <taxon>Xylariales</taxon>
        <taxon>Hypoxylaceae</taxon>
        <taxon>Hypoxylon</taxon>
    </lineage>
</organism>
<proteinExistence type="predicted"/>